<protein>
    <recommendedName>
        <fullName evidence="3">Tail sheath protein</fullName>
    </recommendedName>
</protein>
<dbReference type="EMBL" id="MT142532">
    <property type="protein sequence ID" value="QJA84630.1"/>
    <property type="molecule type" value="Genomic_DNA"/>
</dbReference>
<name>A0A6M3J9T5_9ZZZZ</name>
<gene>
    <name evidence="2" type="ORF">MM415A00178_0040</name>
    <name evidence="1" type="ORF">MM415B00368_0040</name>
</gene>
<proteinExistence type="predicted"/>
<evidence type="ECO:0000313" key="1">
    <source>
        <dbReference type="EMBL" id="QJA66005.1"/>
    </source>
</evidence>
<reference evidence="1" key="1">
    <citation type="submission" date="2020-03" db="EMBL/GenBank/DDBJ databases">
        <title>The deep terrestrial virosphere.</title>
        <authorList>
            <person name="Holmfeldt K."/>
            <person name="Nilsson E."/>
            <person name="Simone D."/>
            <person name="Lopez-Fernandez M."/>
            <person name="Wu X."/>
            <person name="de Brujin I."/>
            <person name="Lundin D."/>
            <person name="Andersson A."/>
            <person name="Bertilsson S."/>
            <person name="Dopson M."/>
        </authorList>
    </citation>
    <scope>NUCLEOTIDE SEQUENCE</scope>
    <source>
        <strain evidence="2">MM415A00178</strain>
        <strain evidence="1">MM415B00368</strain>
    </source>
</reference>
<evidence type="ECO:0008006" key="3">
    <source>
        <dbReference type="Google" id="ProtNLM"/>
    </source>
</evidence>
<dbReference type="EMBL" id="MT141547">
    <property type="protein sequence ID" value="QJA66005.1"/>
    <property type="molecule type" value="Genomic_DNA"/>
</dbReference>
<sequence length="372" mass="39035">MAVVIDLKDTAISITVNLSGIPANEAGFGTVLYASPSVTPVGANLIDTYTYATHTTALAAAVTAGALTQDVADDITAAFAQSPHPTTIKAGELPVLASPSTLAVDLAALAAEDNDWYGLVIDLDTCATAAIKSANIVAAAAWVESQMKVCVCQTDDVDVYNPALDTDPFSLEQALAHEHTAGIWSQLIGGPPGTTEQPSDLCAICRWLAFDPDLISAPFRAQVGGQIRCRISATGIDLSAAEIAAVKAKNGNVLQLYGSAAAFLDEGINFAGRAFEEVLSGHWLESRIRSDIATQAVAVANRGEKWPLNEVGAAYLAAIVNRRLQQGVNANHFESFTPGSYTINTTTKTITYAARALYLDNAIAFSVTVNFD</sequence>
<evidence type="ECO:0000313" key="2">
    <source>
        <dbReference type="EMBL" id="QJA84630.1"/>
    </source>
</evidence>
<accession>A0A6M3J9T5</accession>
<organism evidence="1">
    <name type="scientific">viral metagenome</name>
    <dbReference type="NCBI Taxonomy" id="1070528"/>
    <lineage>
        <taxon>unclassified sequences</taxon>
        <taxon>metagenomes</taxon>
        <taxon>organismal metagenomes</taxon>
    </lineage>
</organism>
<dbReference type="AlphaFoldDB" id="A0A6M3J9T5"/>